<feature type="region of interest" description="Disordered" evidence="2">
    <location>
        <begin position="40"/>
        <end position="60"/>
    </location>
</feature>
<organism evidence="3 4">
    <name type="scientific">Dimorphilus gyrociliatus</name>
    <dbReference type="NCBI Taxonomy" id="2664684"/>
    <lineage>
        <taxon>Eukaryota</taxon>
        <taxon>Metazoa</taxon>
        <taxon>Spiralia</taxon>
        <taxon>Lophotrochozoa</taxon>
        <taxon>Annelida</taxon>
        <taxon>Polychaeta</taxon>
        <taxon>Polychaeta incertae sedis</taxon>
        <taxon>Dinophilidae</taxon>
        <taxon>Dimorphilus</taxon>
    </lineage>
</organism>
<dbReference type="Proteomes" id="UP000549394">
    <property type="component" value="Unassembled WGS sequence"/>
</dbReference>
<feature type="coiled-coil region" evidence="1">
    <location>
        <begin position="291"/>
        <end position="348"/>
    </location>
</feature>
<name>A0A7I8VMW8_9ANNE</name>
<feature type="coiled-coil region" evidence="1">
    <location>
        <begin position="215"/>
        <end position="242"/>
    </location>
</feature>
<dbReference type="EMBL" id="CAJFCJ010000007">
    <property type="protein sequence ID" value="CAD5116825.1"/>
    <property type="molecule type" value="Genomic_DNA"/>
</dbReference>
<keyword evidence="4" id="KW-1185">Reference proteome</keyword>
<evidence type="ECO:0000313" key="3">
    <source>
        <dbReference type="EMBL" id="CAD5116825.1"/>
    </source>
</evidence>
<gene>
    <name evidence="3" type="ORF">DGYR_LOCUS5415</name>
</gene>
<feature type="coiled-coil region" evidence="1">
    <location>
        <begin position="653"/>
        <end position="855"/>
    </location>
</feature>
<reference evidence="3 4" key="1">
    <citation type="submission" date="2020-08" db="EMBL/GenBank/DDBJ databases">
        <authorList>
            <person name="Hejnol A."/>
        </authorList>
    </citation>
    <scope>NUCLEOTIDE SEQUENCE [LARGE SCALE GENOMIC DNA]</scope>
</reference>
<evidence type="ECO:0000256" key="1">
    <source>
        <dbReference type="SAM" id="Coils"/>
    </source>
</evidence>
<feature type="coiled-coil region" evidence="1">
    <location>
        <begin position="374"/>
        <end position="536"/>
    </location>
</feature>
<evidence type="ECO:0000256" key="2">
    <source>
        <dbReference type="SAM" id="MobiDB-lite"/>
    </source>
</evidence>
<feature type="compositionally biased region" description="Basic and acidic residues" evidence="2">
    <location>
        <begin position="47"/>
        <end position="59"/>
    </location>
</feature>
<accession>A0A7I8VMW8</accession>
<proteinExistence type="predicted"/>
<evidence type="ECO:0000313" key="4">
    <source>
        <dbReference type="Proteomes" id="UP000549394"/>
    </source>
</evidence>
<keyword evidence="1" id="KW-0175">Coiled coil</keyword>
<protein>
    <submittedName>
        <fullName evidence="3">DgyrCDS5670</fullName>
    </submittedName>
</protein>
<sequence>MIKKHDRTMREYRNTRFRTIELEKSTIDDQHEMRGIGEMYNKKTGRKSTDRGEEHRDKQAYQQENVVEHLKVYQRKLRIREGQYQILRQVIGETTVRRILKNLVLPNPMPEAVSRSGSLSERLIDVEHRMQQIETDHSIGVERLNTMKDEEKDLSKDVDSLEHDFISLQKDLLNSQKERQEYYNIFNNIQNNTIKNEKDIKSELRRIVEIQFGEKQTLLGKMAKLKRKNNALQENLCTLQDEPEGDDESILKLIEQNKAFRMQIATLEMTSSELRCLLSEEYQRSEKYSNFNEVIREKDELLHLVDKLQSRIRSYEKLKRSINQDERITDLQNRIEQLVSEKITVEAKYKKIKEHLDSSKQKTSFNDAKHCGHVQDSIGEIMRMRHSIEKLQEENEYFKNENIDLEKELADLNNRLQSVQKDNLTLSQERVKDHEFKLNNNENRISNNELLKLETKLENIESKLETERKLRVLDNDKLQAVQKKMEEEKDLIKMLEEKLNNEGIKVKNVEIEKEVLEKTVKNLTESLSKVEALREKEIELNKTLEGDVVKIKSENRLLTRQNCKLEEENNSFRNNIEKHEDLKEELCLLMEKKIELDNNLTDFMRSREKVDAKNSHLTAELQSDISDLHNCVYHASTEVRDFISRGGTLSMNLNEGSGELEDLRKSNNQLEQVIAEMSGSIHQMAEEINRYKNDKSELEKSHNELLKKIEHLEENNNSLLVKLTNEEDNKRKEKNYIEKIEHELNTIKREKSNIYRQLQHAQELSSTKGEELLELRKTHDKIKDDLKDYQEQIEKAKSEISNKEEEFSLLKSSFKEIEKEHKFLKIRANEDCNIKKKLNELLNDRQKEIDQLVSNKLNIEFKLIDIEGQNEILTRKVKQFMSDDKRFNKLNNKNVTQKISCCTFHEADNLNFTEAMKGNDQIPISEASENFKLKEEVNDLKEGEDILNPINNDVIVNSKGCLKVESEKEERLMASTSCDDINTKSKDVEDGFSITVAGRKLSEISQKALRSF</sequence>
<dbReference type="AlphaFoldDB" id="A0A7I8VMW8"/>
<comment type="caution">
    <text evidence="3">The sequence shown here is derived from an EMBL/GenBank/DDBJ whole genome shotgun (WGS) entry which is preliminary data.</text>
</comment>